<feature type="chain" id="PRO_5047390414" description="Secreted protein" evidence="1">
    <location>
        <begin position="27"/>
        <end position="146"/>
    </location>
</feature>
<dbReference type="RefSeq" id="WP_255240333.1">
    <property type="nucleotide sequence ID" value="NZ_CP101398.1"/>
</dbReference>
<organism evidence="2 3">
    <name type="scientific">Streptomyces cavourensis</name>
    <dbReference type="NCBI Taxonomy" id="67258"/>
    <lineage>
        <taxon>Bacteria</taxon>
        <taxon>Bacillati</taxon>
        <taxon>Actinomycetota</taxon>
        <taxon>Actinomycetes</taxon>
        <taxon>Kitasatosporales</taxon>
        <taxon>Streptomycetaceae</taxon>
        <taxon>Streptomyces</taxon>
    </lineage>
</organism>
<name>A0ABY5FIR7_9ACTN</name>
<keyword evidence="3" id="KW-1185">Reference proteome</keyword>
<geneLocation type="plasmid" evidence="2 3">
    <name>unnamed</name>
</geneLocation>
<evidence type="ECO:0000256" key="1">
    <source>
        <dbReference type="SAM" id="SignalP"/>
    </source>
</evidence>
<evidence type="ECO:0000313" key="2">
    <source>
        <dbReference type="EMBL" id="UTR83658.1"/>
    </source>
</evidence>
<proteinExistence type="predicted"/>
<evidence type="ECO:0008006" key="4">
    <source>
        <dbReference type="Google" id="ProtNLM"/>
    </source>
</evidence>
<dbReference type="EMBL" id="CP101398">
    <property type="protein sequence ID" value="UTR83658.1"/>
    <property type="molecule type" value="Genomic_DNA"/>
</dbReference>
<dbReference type="Proteomes" id="UP001058236">
    <property type="component" value="Plasmid unnamed"/>
</dbReference>
<sequence length="146" mass="15058">MNRGTITAVALAAVLVPVAAAPAVSAVPAAAGYVDTRVRGCAGEGPGCRPGVVVHHWHKHGASARGVGWVYASREGVRSGTARWLVRKPGGSWKAGGGWKRARGTGGSFVEATWGKDGHTGPKYPRGTRICAEFKGLSTKACVTLK</sequence>
<keyword evidence="1" id="KW-0732">Signal</keyword>
<reference evidence="2" key="1">
    <citation type="submission" date="2022-07" db="EMBL/GenBank/DDBJ databases">
        <title>Genomic of Streptomyces cavourensis F2.</title>
        <authorList>
            <person name="Hu S."/>
            <person name="Liang W."/>
        </authorList>
    </citation>
    <scope>NUCLEOTIDE SEQUENCE</scope>
    <source>
        <strain evidence="2">F2</strain>
        <plasmid evidence="2">unnamed</plasmid>
    </source>
</reference>
<feature type="signal peptide" evidence="1">
    <location>
        <begin position="1"/>
        <end position="26"/>
    </location>
</feature>
<evidence type="ECO:0000313" key="3">
    <source>
        <dbReference type="Proteomes" id="UP001058236"/>
    </source>
</evidence>
<gene>
    <name evidence="2" type="ORF">NLU04_34680</name>
</gene>
<keyword evidence="2" id="KW-0614">Plasmid</keyword>
<accession>A0ABY5FIR7</accession>
<protein>
    <recommendedName>
        <fullName evidence="4">Secreted protein</fullName>
    </recommendedName>
</protein>